<evidence type="ECO:0000256" key="4">
    <source>
        <dbReference type="SAM" id="SignalP"/>
    </source>
</evidence>
<reference evidence="6 7" key="1">
    <citation type="submission" date="2018-02" db="EMBL/GenBank/DDBJ databases">
        <title>The draft genome of Phyllobacterium sp. 1N-3.</title>
        <authorList>
            <person name="Liu L."/>
            <person name="Li L."/>
            <person name="Zhang X."/>
            <person name="Wang T."/>
            <person name="Liang L."/>
        </authorList>
    </citation>
    <scope>NUCLEOTIDE SEQUENCE [LARGE SCALE GENOMIC DNA]</scope>
    <source>
        <strain evidence="6 7">1N-3</strain>
    </source>
</reference>
<dbReference type="Gene3D" id="1.10.530.10">
    <property type="match status" value="1"/>
</dbReference>
<dbReference type="RefSeq" id="WP_105741437.1">
    <property type="nucleotide sequence ID" value="NZ_PVBR01000005.1"/>
</dbReference>
<dbReference type="AlphaFoldDB" id="A0A2S9ITG7"/>
<evidence type="ECO:0000313" key="7">
    <source>
        <dbReference type="Proteomes" id="UP000239434"/>
    </source>
</evidence>
<dbReference type="CDD" id="cd00254">
    <property type="entry name" value="LT-like"/>
    <property type="match status" value="1"/>
</dbReference>
<feature type="chain" id="PRO_5015722228" description="Transglycosylase SLT domain-containing protein" evidence="4">
    <location>
        <begin position="23"/>
        <end position="234"/>
    </location>
</feature>
<organism evidence="6 7">
    <name type="scientific">Phyllobacterium phragmitis</name>
    <dbReference type="NCBI Taxonomy" id="2670329"/>
    <lineage>
        <taxon>Bacteria</taxon>
        <taxon>Pseudomonadati</taxon>
        <taxon>Pseudomonadota</taxon>
        <taxon>Alphaproteobacteria</taxon>
        <taxon>Hyphomicrobiales</taxon>
        <taxon>Phyllobacteriaceae</taxon>
        <taxon>Phyllobacterium</taxon>
    </lineage>
</organism>
<accession>A0A2S9ITG7</accession>
<name>A0A2S9ITG7_9HYPH</name>
<dbReference type="Pfam" id="PF01464">
    <property type="entry name" value="SLT"/>
    <property type="match status" value="1"/>
</dbReference>
<keyword evidence="4" id="KW-0732">Signal</keyword>
<comment type="similarity">
    <text evidence="2">Belongs to the virb1 family.</text>
</comment>
<dbReference type="SUPFAM" id="SSF53955">
    <property type="entry name" value="Lysozyme-like"/>
    <property type="match status" value="1"/>
</dbReference>
<sequence length="234" mass="24980">MRDFAISGILAGSLMLLPSAHAQEVASAAVAPPLDVNGRITRAFEAVPATLPRPAIDATVAALRPDAGCPPADGESVKKAVRAIAREEGVDPDMADAVAWVESHYGTIRQPSPAGAVGIMQLMPQTAKEFGVTDRCDIEANIRGGIRYLKQLGAEFRDPLLVLAAYNAGPANIYKKRGIPEFSETENYIVKVLNRWKFSTKPAAANPTIPEPINSQNGEATTDAWKDGHVIEVE</sequence>
<evidence type="ECO:0000256" key="1">
    <source>
        <dbReference type="ARBA" id="ARBA00007734"/>
    </source>
</evidence>
<feature type="region of interest" description="Disordered" evidence="3">
    <location>
        <begin position="207"/>
        <end position="226"/>
    </location>
</feature>
<gene>
    <name evidence="6" type="ORF">C5748_08060</name>
</gene>
<dbReference type="InterPro" id="IPR023346">
    <property type="entry name" value="Lysozyme-like_dom_sf"/>
</dbReference>
<proteinExistence type="inferred from homology"/>
<keyword evidence="7" id="KW-1185">Reference proteome</keyword>
<dbReference type="Proteomes" id="UP000239434">
    <property type="component" value="Unassembled WGS sequence"/>
</dbReference>
<evidence type="ECO:0000256" key="2">
    <source>
        <dbReference type="ARBA" id="ARBA00009387"/>
    </source>
</evidence>
<dbReference type="EMBL" id="PVBR01000005">
    <property type="protein sequence ID" value="PRD43815.1"/>
    <property type="molecule type" value="Genomic_DNA"/>
</dbReference>
<protein>
    <recommendedName>
        <fullName evidence="5">Transglycosylase SLT domain-containing protein</fullName>
    </recommendedName>
</protein>
<comment type="similarity">
    <text evidence="1">Belongs to the transglycosylase Slt family.</text>
</comment>
<evidence type="ECO:0000313" key="6">
    <source>
        <dbReference type="EMBL" id="PRD43815.1"/>
    </source>
</evidence>
<evidence type="ECO:0000259" key="5">
    <source>
        <dbReference type="Pfam" id="PF01464"/>
    </source>
</evidence>
<comment type="caution">
    <text evidence="6">The sequence shown here is derived from an EMBL/GenBank/DDBJ whole genome shotgun (WGS) entry which is preliminary data.</text>
</comment>
<dbReference type="InterPro" id="IPR008258">
    <property type="entry name" value="Transglycosylase_SLT_dom_1"/>
</dbReference>
<dbReference type="PANTHER" id="PTHR37423">
    <property type="entry name" value="SOLUBLE LYTIC MUREIN TRANSGLYCOSYLASE-RELATED"/>
    <property type="match status" value="1"/>
</dbReference>
<dbReference type="PANTHER" id="PTHR37423:SF2">
    <property type="entry name" value="MEMBRANE-BOUND LYTIC MUREIN TRANSGLYCOSYLASE C"/>
    <property type="match status" value="1"/>
</dbReference>
<feature type="domain" description="Transglycosylase SLT" evidence="5">
    <location>
        <begin position="81"/>
        <end position="188"/>
    </location>
</feature>
<evidence type="ECO:0000256" key="3">
    <source>
        <dbReference type="SAM" id="MobiDB-lite"/>
    </source>
</evidence>
<feature type="signal peptide" evidence="4">
    <location>
        <begin position="1"/>
        <end position="22"/>
    </location>
</feature>